<feature type="compositionally biased region" description="Acidic residues" evidence="5">
    <location>
        <begin position="371"/>
        <end position="381"/>
    </location>
</feature>
<dbReference type="HOGENOM" id="CLU_041940_0_2_1"/>
<dbReference type="InParanoid" id="A0A0D0E324"/>
<protein>
    <recommendedName>
        <fullName evidence="4">ASTRA-associated protein 1</fullName>
    </recommendedName>
</protein>
<dbReference type="Pfam" id="PF00400">
    <property type="entry name" value="WD40"/>
    <property type="match status" value="1"/>
</dbReference>
<evidence type="ECO:0000256" key="5">
    <source>
        <dbReference type="SAM" id="MobiDB-lite"/>
    </source>
</evidence>
<evidence type="ECO:0000256" key="2">
    <source>
        <dbReference type="ARBA" id="ARBA00022737"/>
    </source>
</evidence>
<accession>A0A0D0E324</accession>
<evidence type="ECO:0000256" key="3">
    <source>
        <dbReference type="ARBA" id="ARBA00037931"/>
    </source>
</evidence>
<name>A0A0D0E324_9AGAM</name>
<dbReference type="Gene3D" id="2.130.10.10">
    <property type="entry name" value="YVTN repeat-like/Quinoprotein amine dehydrogenase"/>
    <property type="match status" value="2"/>
</dbReference>
<organism evidence="6 7">
    <name type="scientific">Paxillus rubicundulus Ve08.2h10</name>
    <dbReference type="NCBI Taxonomy" id="930991"/>
    <lineage>
        <taxon>Eukaryota</taxon>
        <taxon>Fungi</taxon>
        <taxon>Dikarya</taxon>
        <taxon>Basidiomycota</taxon>
        <taxon>Agaricomycotina</taxon>
        <taxon>Agaricomycetes</taxon>
        <taxon>Agaricomycetidae</taxon>
        <taxon>Boletales</taxon>
        <taxon>Paxilineae</taxon>
        <taxon>Paxillaceae</taxon>
        <taxon>Paxillus</taxon>
    </lineage>
</organism>
<dbReference type="InterPro" id="IPR036322">
    <property type="entry name" value="WD40_repeat_dom_sf"/>
</dbReference>
<dbReference type="InterPro" id="IPR001680">
    <property type="entry name" value="WD40_rpt"/>
</dbReference>
<dbReference type="SMART" id="SM00320">
    <property type="entry name" value="WD40"/>
    <property type="match status" value="5"/>
</dbReference>
<evidence type="ECO:0000313" key="7">
    <source>
        <dbReference type="Proteomes" id="UP000054538"/>
    </source>
</evidence>
<keyword evidence="1" id="KW-0853">WD repeat</keyword>
<dbReference type="PANTHER" id="PTHR19854:SF1">
    <property type="entry name" value="GUANINE NUCLEOTIDE-BINDING PROTEIN SUBUNIT BETA-LIKE PROTEIN 1"/>
    <property type="match status" value="1"/>
</dbReference>
<evidence type="ECO:0000313" key="6">
    <source>
        <dbReference type="EMBL" id="KIK95219.1"/>
    </source>
</evidence>
<keyword evidence="7" id="KW-1185">Reference proteome</keyword>
<dbReference type="Proteomes" id="UP000054538">
    <property type="component" value="Unassembled WGS sequence"/>
</dbReference>
<dbReference type="EMBL" id="KN825056">
    <property type="protein sequence ID" value="KIK95219.1"/>
    <property type="molecule type" value="Genomic_DNA"/>
</dbReference>
<dbReference type="PANTHER" id="PTHR19854">
    <property type="entry name" value="TRANSDUCIN BETA-LIKE 3"/>
    <property type="match status" value="1"/>
</dbReference>
<dbReference type="STRING" id="930991.A0A0D0E324"/>
<reference evidence="7" key="2">
    <citation type="submission" date="2015-01" db="EMBL/GenBank/DDBJ databases">
        <title>Evolutionary Origins and Diversification of the Mycorrhizal Mutualists.</title>
        <authorList>
            <consortium name="DOE Joint Genome Institute"/>
            <consortium name="Mycorrhizal Genomics Consortium"/>
            <person name="Kohler A."/>
            <person name="Kuo A."/>
            <person name="Nagy L.G."/>
            <person name="Floudas D."/>
            <person name="Copeland A."/>
            <person name="Barry K.W."/>
            <person name="Cichocki N."/>
            <person name="Veneault-Fourrey C."/>
            <person name="LaButti K."/>
            <person name="Lindquist E.A."/>
            <person name="Lipzen A."/>
            <person name="Lundell T."/>
            <person name="Morin E."/>
            <person name="Murat C."/>
            <person name="Riley R."/>
            <person name="Ohm R."/>
            <person name="Sun H."/>
            <person name="Tunlid A."/>
            <person name="Henrissat B."/>
            <person name="Grigoriev I.V."/>
            <person name="Hibbett D.S."/>
            <person name="Martin F."/>
        </authorList>
    </citation>
    <scope>NUCLEOTIDE SEQUENCE [LARGE SCALE GENOMIC DNA]</scope>
    <source>
        <strain evidence="7">Ve08.2h10</strain>
    </source>
</reference>
<sequence length="411" mass="45264">MAAPPSPSPLHILRIHQQPVSAVFISSDNERIYSGDAKGRVVITSTRSLRAIANWAAHTEGLLGIEESRTLVITHGRDNKIHVWYRPTESVSIRQGGAASLMDLSVPVLWYSLDVNAMNYCRFSLLPSSNIDSEGTALIAIPNLVESALADVWMLPDRTRLHAAIGDPQDTSITNFSDGRSGSKMGIIMSMHLYYASLVSPSTSKAQRELRLLCAYEDGGVVLRRRTTSEGTQTVEGRGWEVMWKSKLHVESVMAMAVSKDCSFALTVSADHLVGRYDLNASRTPTQSETAQPDRVFRTRYPGNAAIAIRDDGRVCAIGGWDGKVRLYSAKSFKSLGTLVCHKENCQALTFTSSLNNISTAQDSGDKTLNETEDDEDDMTDEEKQQRARWLVVAGKDYRVSIWGLMSFAKA</sequence>
<dbReference type="AlphaFoldDB" id="A0A0D0E324"/>
<gene>
    <name evidence="6" type="ORF">PAXRUDRAFT_827218</name>
</gene>
<evidence type="ECO:0000256" key="4">
    <source>
        <dbReference type="ARBA" id="ARBA00040563"/>
    </source>
</evidence>
<dbReference type="SUPFAM" id="SSF50978">
    <property type="entry name" value="WD40 repeat-like"/>
    <property type="match status" value="1"/>
</dbReference>
<evidence type="ECO:0000256" key="1">
    <source>
        <dbReference type="ARBA" id="ARBA00022574"/>
    </source>
</evidence>
<comment type="similarity">
    <text evidence="3">Belongs to the WD repeat ASA1 family.</text>
</comment>
<feature type="region of interest" description="Disordered" evidence="5">
    <location>
        <begin position="362"/>
        <end position="384"/>
    </location>
</feature>
<dbReference type="InterPro" id="IPR015943">
    <property type="entry name" value="WD40/YVTN_repeat-like_dom_sf"/>
</dbReference>
<keyword evidence="2" id="KW-0677">Repeat</keyword>
<dbReference type="FunCoup" id="A0A0D0E324">
    <property type="interactions" value="171"/>
</dbReference>
<reference evidence="6 7" key="1">
    <citation type="submission" date="2014-04" db="EMBL/GenBank/DDBJ databases">
        <authorList>
            <consortium name="DOE Joint Genome Institute"/>
            <person name="Kuo A."/>
            <person name="Kohler A."/>
            <person name="Jargeat P."/>
            <person name="Nagy L.G."/>
            <person name="Floudas D."/>
            <person name="Copeland A."/>
            <person name="Barry K.W."/>
            <person name="Cichocki N."/>
            <person name="Veneault-Fourrey C."/>
            <person name="LaButti K."/>
            <person name="Lindquist E.A."/>
            <person name="Lipzen A."/>
            <person name="Lundell T."/>
            <person name="Morin E."/>
            <person name="Murat C."/>
            <person name="Sun H."/>
            <person name="Tunlid A."/>
            <person name="Henrissat B."/>
            <person name="Grigoriev I.V."/>
            <person name="Hibbett D.S."/>
            <person name="Martin F."/>
            <person name="Nordberg H.P."/>
            <person name="Cantor M.N."/>
            <person name="Hua S.X."/>
        </authorList>
    </citation>
    <scope>NUCLEOTIDE SEQUENCE [LARGE SCALE GENOMIC DNA]</scope>
    <source>
        <strain evidence="6 7">Ve08.2h10</strain>
    </source>
</reference>
<proteinExistence type="inferred from homology"/>
<dbReference type="OrthoDB" id="7668193at2759"/>